<dbReference type="SUPFAM" id="SSF81345">
    <property type="entry name" value="ABC transporter involved in vitamin B12 uptake, BtuC"/>
    <property type="match status" value="1"/>
</dbReference>
<feature type="transmembrane region" description="Helical" evidence="7">
    <location>
        <begin position="54"/>
        <end position="78"/>
    </location>
</feature>
<evidence type="ECO:0000313" key="9">
    <source>
        <dbReference type="Proteomes" id="UP000190285"/>
    </source>
</evidence>
<accession>A0A1T5LZ95</accession>
<feature type="transmembrane region" description="Helical" evidence="7">
    <location>
        <begin position="243"/>
        <end position="263"/>
    </location>
</feature>
<evidence type="ECO:0000313" key="8">
    <source>
        <dbReference type="EMBL" id="SKC81185.1"/>
    </source>
</evidence>
<dbReference type="RefSeq" id="WP_079493393.1">
    <property type="nucleotide sequence ID" value="NZ_FUZT01000009.1"/>
</dbReference>
<dbReference type="InterPro" id="IPR001626">
    <property type="entry name" value="ABC_TroCD"/>
</dbReference>
<comment type="subcellular location">
    <subcellularLocation>
        <location evidence="6">Cell membrane</location>
        <topology evidence="6">Multi-pass membrane protein</topology>
    </subcellularLocation>
    <subcellularLocation>
        <location evidence="1">Membrane</location>
        <topology evidence="1">Multi-pass membrane protein</topology>
    </subcellularLocation>
</comment>
<keyword evidence="3 6" id="KW-0812">Transmembrane</keyword>
<evidence type="ECO:0000256" key="3">
    <source>
        <dbReference type="ARBA" id="ARBA00022692"/>
    </source>
</evidence>
<evidence type="ECO:0000256" key="7">
    <source>
        <dbReference type="SAM" id="Phobius"/>
    </source>
</evidence>
<evidence type="ECO:0000256" key="2">
    <source>
        <dbReference type="ARBA" id="ARBA00008034"/>
    </source>
</evidence>
<feature type="transmembrane region" description="Helical" evidence="7">
    <location>
        <begin position="90"/>
        <end position="110"/>
    </location>
</feature>
<keyword evidence="4 7" id="KW-1133">Transmembrane helix</keyword>
<dbReference type="AlphaFoldDB" id="A0A1T5LZ95"/>
<gene>
    <name evidence="8" type="ORF">SAMN02194393_03566</name>
</gene>
<feature type="transmembrane region" description="Helical" evidence="7">
    <location>
        <begin position="131"/>
        <end position="154"/>
    </location>
</feature>
<organism evidence="8 9">
    <name type="scientific">Maledivibacter halophilus</name>
    <dbReference type="NCBI Taxonomy" id="36842"/>
    <lineage>
        <taxon>Bacteria</taxon>
        <taxon>Bacillati</taxon>
        <taxon>Bacillota</taxon>
        <taxon>Clostridia</taxon>
        <taxon>Peptostreptococcales</taxon>
        <taxon>Caminicellaceae</taxon>
        <taxon>Maledivibacter</taxon>
    </lineage>
</organism>
<evidence type="ECO:0000256" key="6">
    <source>
        <dbReference type="RuleBase" id="RU003943"/>
    </source>
</evidence>
<dbReference type="GO" id="GO:0043190">
    <property type="term" value="C:ATP-binding cassette (ABC) transporter complex"/>
    <property type="evidence" value="ECO:0007669"/>
    <property type="project" value="InterPro"/>
</dbReference>
<feature type="transmembrane region" description="Helical" evidence="7">
    <location>
        <begin position="174"/>
        <end position="207"/>
    </location>
</feature>
<dbReference type="PANTHER" id="PTHR30477">
    <property type="entry name" value="ABC-TRANSPORTER METAL-BINDING PROTEIN"/>
    <property type="match status" value="1"/>
</dbReference>
<dbReference type="Pfam" id="PF00950">
    <property type="entry name" value="ABC-3"/>
    <property type="match status" value="1"/>
</dbReference>
<comment type="similarity">
    <text evidence="2 6">Belongs to the ABC-3 integral membrane protein family.</text>
</comment>
<dbReference type="Proteomes" id="UP000190285">
    <property type="component" value="Unassembled WGS sequence"/>
</dbReference>
<keyword evidence="5 7" id="KW-0472">Membrane</keyword>
<dbReference type="Gene3D" id="1.10.3470.10">
    <property type="entry name" value="ABC transporter involved in vitamin B12 uptake, BtuC"/>
    <property type="match status" value="1"/>
</dbReference>
<dbReference type="STRING" id="36842.SAMN02194393_03566"/>
<feature type="transmembrane region" description="Helical" evidence="7">
    <location>
        <begin position="14"/>
        <end position="33"/>
    </location>
</feature>
<dbReference type="OrthoDB" id="9798540at2"/>
<dbReference type="GO" id="GO:0010043">
    <property type="term" value="P:response to zinc ion"/>
    <property type="evidence" value="ECO:0007669"/>
    <property type="project" value="TreeGrafter"/>
</dbReference>
<dbReference type="GO" id="GO:0055085">
    <property type="term" value="P:transmembrane transport"/>
    <property type="evidence" value="ECO:0007669"/>
    <property type="project" value="InterPro"/>
</dbReference>
<name>A0A1T5LZ95_9FIRM</name>
<evidence type="ECO:0000256" key="1">
    <source>
        <dbReference type="ARBA" id="ARBA00004141"/>
    </source>
</evidence>
<dbReference type="InterPro" id="IPR037294">
    <property type="entry name" value="ABC_BtuC-like"/>
</dbReference>
<keyword evidence="9" id="KW-1185">Reference proteome</keyword>
<proteinExistence type="inferred from homology"/>
<dbReference type="PANTHER" id="PTHR30477:SF18">
    <property type="entry name" value="METAL TRANSPORT SYSTEM MEMBRANE PROTEIN CT_417-RELATED"/>
    <property type="match status" value="1"/>
</dbReference>
<dbReference type="EMBL" id="FUZT01000009">
    <property type="protein sequence ID" value="SKC81185.1"/>
    <property type="molecule type" value="Genomic_DNA"/>
</dbReference>
<sequence>MIKGLFKYAFMQNAFMAAILASIVCGIIGTIITQKKLVSMSGGIAHASFGGIGLGYLLGIEPIIGGLLFSVLASLGISTIKRKTNTYSDTLIGIFWSFGMALGILFIALTPGYPPDMTSYLFGDILTVSSLYVKIMAVLSFIIIFSIASIFNYWRGYLFDEEFMETLGVNTLALEYILFVLISLSIVILIKVVGIILVIALLTIPPAISKLFTYNLKKMMLLSTLVGAVFSIMGLFISYQYNIPSGATIILLSVIGYFIASFISKMIDKRIE</sequence>
<keyword evidence="6" id="KW-0813">Transport</keyword>
<evidence type="ECO:0000256" key="5">
    <source>
        <dbReference type="ARBA" id="ARBA00023136"/>
    </source>
</evidence>
<evidence type="ECO:0000256" key="4">
    <source>
        <dbReference type="ARBA" id="ARBA00022989"/>
    </source>
</evidence>
<reference evidence="8 9" key="1">
    <citation type="submission" date="2017-02" db="EMBL/GenBank/DDBJ databases">
        <authorList>
            <person name="Peterson S.W."/>
        </authorList>
    </citation>
    <scope>NUCLEOTIDE SEQUENCE [LARGE SCALE GENOMIC DNA]</scope>
    <source>
        <strain evidence="8 9">M1</strain>
    </source>
</reference>
<protein>
    <submittedName>
        <fullName evidence="8">Zinc transport system permease protein</fullName>
    </submittedName>
</protein>
<feature type="transmembrane region" description="Helical" evidence="7">
    <location>
        <begin position="219"/>
        <end position="237"/>
    </location>
</feature>